<evidence type="ECO:0000256" key="3">
    <source>
        <dbReference type="ARBA" id="ARBA00005002"/>
    </source>
</evidence>
<dbReference type="InterPro" id="IPR011334">
    <property type="entry name" value="UDP-acyl_GlcNac_deAcase_C"/>
</dbReference>
<evidence type="ECO:0000256" key="7">
    <source>
        <dbReference type="ARBA" id="ARBA00022723"/>
    </source>
</evidence>
<evidence type="ECO:0000313" key="13">
    <source>
        <dbReference type="EMBL" id="MBF8437768.1"/>
    </source>
</evidence>
<dbReference type="HAMAP" id="MF_00388">
    <property type="entry name" value="LpxC"/>
    <property type="match status" value="1"/>
</dbReference>
<dbReference type="InterPro" id="IPR004463">
    <property type="entry name" value="UDP-acyl_GlcNac_deAcase"/>
</dbReference>
<keyword evidence="5 12" id="KW-0444">Lipid biosynthesis</keyword>
<dbReference type="PANTHER" id="PTHR33694:SF1">
    <property type="entry name" value="UDP-3-O-ACYL-N-ACETYLGLUCOSAMINE DEACETYLASE 1, MITOCHONDRIAL-RELATED"/>
    <property type="match status" value="1"/>
</dbReference>
<evidence type="ECO:0000256" key="12">
    <source>
        <dbReference type="HAMAP-Rule" id="MF_00388"/>
    </source>
</evidence>
<keyword evidence="14" id="KW-1185">Reference proteome</keyword>
<dbReference type="InterPro" id="IPR015870">
    <property type="entry name" value="UDP-acyl_N-AcGlcN_deAcase_N"/>
</dbReference>
<feature type="binding site" evidence="12">
    <location>
        <position position="83"/>
    </location>
    <ligand>
        <name>Zn(2+)</name>
        <dbReference type="ChEBI" id="CHEBI:29105"/>
    </ligand>
</feature>
<comment type="caution">
    <text evidence="13">The sequence shown here is derived from an EMBL/GenBank/DDBJ whole genome shotgun (WGS) entry which is preliminary data.</text>
</comment>
<evidence type="ECO:0000256" key="6">
    <source>
        <dbReference type="ARBA" id="ARBA00022556"/>
    </source>
</evidence>
<gene>
    <name evidence="12 13" type="primary">lpxC</name>
    <name evidence="13" type="ORF">I0Q91_11790</name>
</gene>
<evidence type="ECO:0000256" key="8">
    <source>
        <dbReference type="ARBA" id="ARBA00022801"/>
    </source>
</evidence>
<dbReference type="EC" id="3.5.1.108" evidence="4 12"/>
<protein>
    <recommendedName>
        <fullName evidence="4 12">UDP-3-O-acyl-N-acetylglucosamine deacetylase</fullName>
        <shortName evidence="12">UDP-3-O-acyl-GlcNAc deacetylase</shortName>
        <ecNumber evidence="4 12">3.5.1.108</ecNumber>
    </recommendedName>
    <alternativeName>
        <fullName evidence="12">UDP-3-O-[R-3-hydroxymyristoyl]-N-acetylglucosamine deacetylase</fullName>
    </alternativeName>
</protein>
<evidence type="ECO:0000256" key="11">
    <source>
        <dbReference type="ARBA" id="ARBA00024535"/>
    </source>
</evidence>
<feature type="binding site" evidence="12">
    <location>
        <position position="243"/>
    </location>
    <ligand>
        <name>Zn(2+)</name>
        <dbReference type="ChEBI" id="CHEBI:29105"/>
    </ligand>
</feature>
<evidence type="ECO:0000256" key="9">
    <source>
        <dbReference type="ARBA" id="ARBA00022833"/>
    </source>
</evidence>
<dbReference type="Gene3D" id="3.30.1700.10">
    <property type="entry name" value="lpxc deacetylase, domain 2"/>
    <property type="match status" value="1"/>
</dbReference>
<dbReference type="GO" id="GO:0016020">
    <property type="term" value="C:membrane"/>
    <property type="evidence" value="ECO:0007669"/>
    <property type="project" value="GOC"/>
</dbReference>
<name>A0A931AZR8_9FIRM</name>
<dbReference type="NCBIfam" id="TIGR00325">
    <property type="entry name" value="lpxC"/>
    <property type="match status" value="1"/>
</dbReference>
<dbReference type="SUPFAM" id="SSF54211">
    <property type="entry name" value="Ribosomal protein S5 domain 2-like"/>
    <property type="match status" value="2"/>
</dbReference>
<comment type="similarity">
    <text evidence="12">Belongs to the LpxC family.</text>
</comment>
<evidence type="ECO:0000256" key="10">
    <source>
        <dbReference type="ARBA" id="ARBA00023098"/>
    </source>
</evidence>
<dbReference type="Proteomes" id="UP000621436">
    <property type="component" value="Unassembled WGS sequence"/>
</dbReference>
<reference evidence="13" key="1">
    <citation type="submission" date="2020-11" db="EMBL/GenBank/DDBJ databases">
        <title>Halonatronomonas betainensis gen. nov., sp. nov. a novel haloalkaliphilic representative of the family Halanaerobiacae capable of betaine degradation.</title>
        <authorList>
            <person name="Boltyanskaya Y."/>
            <person name="Kevbrin V."/>
            <person name="Detkova E."/>
            <person name="Grouzdev D.S."/>
            <person name="Koziaeva V."/>
            <person name="Zhilina T."/>
        </authorList>
    </citation>
    <scope>NUCLEOTIDE SEQUENCE</scope>
    <source>
        <strain evidence="13">Z-7014</strain>
    </source>
</reference>
<dbReference type="GO" id="GO:0009245">
    <property type="term" value="P:lipid A biosynthetic process"/>
    <property type="evidence" value="ECO:0007669"/>
    <property type="project" value="UniProtKB-UniRule"/>
</dbReference>
<accession>A0A931AZR8</accession>
<dbReference type="EMBL" id="JADPIE010000007">
    <property type="protein sequence ID" value="MBF8437768.1"/>
    <property type="molecule type" value="Genomic_DNA"/>
</dbReference>
<evidence type="ECO:0000313" key="14">
    <source>
        <dbReference type="Proteomes" id="UP000621436"/>
    </source>
</evidence>
<proteinExistence type="inferred from homology"/>
<evidence type="ECO:0000256" key="2">
    <source>
        <dbReference type="ARBA" id="ARBA00002923"/>
    </source>
</evidence>
<feature type="active site" description="Proton donor" evidence="12">
    <location>
        <position position="269"/>
    </location>
</feature>
<comment type="pathway">
    <text evidence="3 12">Glycolipid biosynthesis; lipid IV(A) biosynthesis; lipid IV(A) from (3R)-3-hydroxytetradecanoyl-[acyl-carrier-protein] and UDP-N-acetyl-alpha-D-glucosamine: step 2/6.</text>
</comment>
<keyword evidence="9 12" id="KW-0862">Zinc</keyword>
<dbReference type="PANTHER" id="PTHR33694">
    <property type="entry name" value="UDP-3-O-ACYL-N-ACETYLGLUCOSAMINE DEACETYLASE 1, MITOCHONDRIAL-RELATED"/>
    <property type="match status" value="1"/>
</dbReference>
<dbReference type="InterPro" id="IPR020568">
    <property type="entry name" value="Ribosomal_Su5_D2-typ_SF"/>
</dbReference>
<dbReference type="Gene3D" id="3.30.230.20">
    <property type="entry name" value="lpxc deacetylase, domain 1"/>
    <property type="match status" value="1"/>
</dbReference>
<comment type="function">
    <text evidence="2 12">Catalyzes the hydrolysis of UDP-3-O-myristoyl-N-acetylglucosamine to form UDP-3-O-myristoylglucosamine and acetate, the committed step in lipid A biosynthesis.</text>
</comment>
<dbReference type="GO" id="GO:0103117">
    <property type="term" value="F:UDP-3-O-acyl-N-acetylglucosamine deacetylase activity"/>
    <property type="evidence" value="ECO:0007669"/>
    <property type="project" value="UniProtKB-UniRule"/>
</dbReference>
<keyword evidence="8 12" id="KW-0378">Hydrolase</keyword>
<comment type="catalytic activity">
    <reaction evidence="11 12">
        <text>a UDP-3-O-[(3R)-3-hydroxyacyl]-N-acetyl-alpha-D-glucosamine + H2O = a UDP-3-O-[(3R)-3-hydroxyacyl]-alpha-D-glucosamine + acetate</text>
        <dbReference type="Rhea" id="RHEA:67816"/>
        <dbReference type="ChEBI" id="CHEBI:15377"/>
        <dbReference type="ChEBI" id="CHEBI:30089"/>
        <dbReference type="ChEBI" id="CHEBI:137740"/>
        <dbReference type="ChEBI" id="CHEBI:173225"/>
        <dbReference type="EC" id="3.5.1.108"/>
    </reaction>
</comment>
<dbReference type="Pfam" id="PF03331">
    <property type="entry name" value="LpxC"/>
    <property type="match status" value="1"/>
</dbReference>
<keyword evidence="7 12" id="KW-0479">Metal-binding</keyword>
<organism evidence="13 14">
    <name type="scientific">Halonatronomonas betaini</name>
    <dbReference type="NCBI Taxonomy" id="2778430"/>
    <lineage>
        <taxon>Bacteria</taxon>
        <taxon>Bacillati</taxon>
        <taxon>Bacillota</taxon>
        <taxon>Clostridia</taxon>
        <taxon>Halanaerobiales</taxon>
        <taxon>Halarsenatibacteraceae</taxon>
        <taxon>Halonatronomonas</taxon>
    </lineage>
</organism>
<keyword evidence="10 12" id="KW-0443">Lipid metabolism</keyword>
<feature type="binding site" evidence="12">
    <location>
        <position position="247"/>
    </location>
    <ligand>
        <name>Zn(2+)</name>
        <dbReference type="ChEBI" id="CHEBI:29105"/>
    </ligand>
</feature>
<dbReference type="AlphaFoldDB" id="A0A931AZR8"/>
<keyword evidence="6 12" id="KW-0441">Lipid A biosynthesis</keyword>
<dbReference type="RefSeq" id="WP_270454779.1">
    <property type="nucleotide sequence ID" value="NZ_JADPIE010000007.1"/>
</dbReference>
<evidence type="ECO:0000256" key="5">
    <source>
        <dbReference type="ARBA" id="ARBA00022516"/>
    </source>
</evidence>
<evidence type="ECO:0000256" key="4">
    <source>
        <dbReference type="ARBA" id="ARBA00012745"/>
    </source>
</evidence>
<sequence length="286" mass="31215">MLYQSGKEQTIKKPGSLVGTGLHSGERCQVTVKPGRAGQGIIFKRIDLPGKPEIRARAEAISSDRRATSLGRNDQLIVGTVEHLLAAAAGLRLDNLVIEIDGPELPAGDGSGWIYYKLFMESRIVEIERPRHVYWLKEPVILNARGSKLIALPLAGDIFEINPIFEYYLDYGENPPGKAAAAFEIGGDDFDQIISARTFALADEVESLKAAGLAKGGTIDNAVIYGKNGPDKDLRIAEEPAYHKLIDLIGDLYLAGPVIARFIGIRSGHNLNQEMARILRRFIDGV</sequence>
<evidence type="ECO:0000256" key="1">
    <source>
        <dbReference type="ARBA" id="ARBA00001947"/>
    </source>
</evidence>
<comment type="cofactor">
    <cofactor evidence="1 12">
        <name>Zn(2+)</name>
        <dbReference type="ChEBI" id="CHEBI:29105"/>
    </cofactor>
</comment>
<dbReference type="GO" id="GO:0046872">
    <property type="term" value="F:metal ion binding"/>
    <property type="evidence" value="ECO:0007669"/>
    <property type="project" value="UniProtKB-KW"/>
</dbReference>